<feature type="transmembrane region" description="Helical" evidence="6">
    <location>
        <begin position="71"/>
        <end position="89"/>
    </location>
</feature>
<dbReference type="PANTHER" id="PTHR11453">
    <property type="entry name" value="ANION EXCHANGE PROTEIN"/>
    <property type="match status" value="1"/>
</dbReference>
<dbReference type="GO" id="GO:0005452">
    <property type="term" value="F:solute:inorganic anion antiporter activity"/>
    <property type="evidence" value="ECO:0007669"/>
    <property type="project" value="InterPro"/>
</dbReference>
<feature type="transmembrane region" description="Helical" evidence="6">
    <location>
        <begin position="95"/>
        <end position="112"/>
    </location>
</feature>
<keyword evidence="2 6" id="KW-0812">Transmembrane</keyword>
<dbReference type="PANTHER" id="PTHR11453:SF82">
    <property type="entry name" value="BORON TRANSPORTER 1"/>
    <property type="match status" value="1"/>
</dbReference>
<dbReference type="AlphaFoldDB" id="A0A9W6T4S0"/>
<comment type="caution">
    <text evidence="8">The sequence shown here is derived from an EMBL/GenBank/DDBJ whole genome shotgun (WGS) entry which is preliminary data.</text>
</comment>
<evidence type="ECO:0000256" key="6">
    <source>
        <dbReference type="SAM" id="Phobius"/>
    </source>
</evidence>
<evidence type="ECO:0000313" key="8">
    <source>
        <dbReference type="EMBL" id="GME78017.1"/>
    </source>
</evidence>
<gene>
    <name evidence="8" type="ORF">Cboi02_000569500</name>
</gene>
<dbReference type="GO" id="GO:0000324">
    <property type="term" value="C:fungal-type vacuole"/>
    <property type="evidence" value="ECO:0007669"/>
    <property type="project" value="TreeGrafter"/>
</dbReference>
<protein>
    <submittedName>
        <fullName evidence="8">Unnamed protein product</fullName>
    </submittedName>
</protein>
<accession>A0A9W6T4S0</accession>
<feature type="domain" description="Bicarbonate transporter-like transmembrane" evidence="7">
    <location>
        <begin position="11"/>
        <end position="126"/>
    </location>
</feature>
<dbReference type="GO" id="GO:0080139">
    <property type="term" value="F:borate efflux transmembrane transporter activity"/>
    <property type="evidence" value="ECO:0007669"/>
    <property type="project" value="TreeGrafter"/>
</dbReference>
<evidence type="ECO:0000256" key="2">
    <source>
        <dbReference type="ARBA" id="ARBA00022692"/>
    </source>
</evidence>
<dbReference type="Proteomes" id="UP001165120">
    <property type="component" value="Unassembled WGS sequence"/>
</dbReference>
<feature type="compositionally biased region" description="Acidic residues" evidence="5">
    <location>
        <begin position="149"/>
        <end position="167"/>
    </location>
</feature>
<dbReference type="GO" id="GO:0050801">
    <property type="term" value="P:monoatomic ion homeostasis"/>
    <property type="evidence" value="ECO:0007669"/>
    <property type="project" value="TreeGrafter"/>
</dbReference>
<evidence type="ECO:0000259" key="7">
    <source>
        <dbReference type="Pfam" id="PF00955"/>
    </source>
</evidence>
<evidence type="ECO:0000256" key="5">
    <source>
        <dbReference type="SAM" id="MobiDB-lite"/>
    </source>
</evidence>
<organism evidence="8 9">
    <name type="scientific">Candida boidinii</name>
    <name type="common">Yeast</name>
    <dbReference type="NCBI Taxonomy" id="5477"/>
    <lineage>
        <taxon>Eukaryota</taxon>
        <taxon>Fungi</taxon>
        <taxon>Dikarya</taxon>
        <taxon>Ascomycota</taxon>
        <taxon>Saccharomycotina</taxon>
        <taxon>Pichiomycetes</taxon>
        <taxon>Pichiales</taxon>
        <taxon>Pichiaceae</taxon>
        <taxon>Ogataea</taxon>
        <taxon>Ogataea/Candida clade</taxon>
    </lineage>
</organism>
<evidence type="ECO:0000256" key="4">
    <source>
        <dbReference type="ARBA" id="ARBA00023136"/>
    </source>
</evidence>
<dbReference type="GO" id="GO:0005886">
    <property type="term" value="C:plasma membrane"/>
    <property type="evidence" value="ECO:0007669"/>
    <property type="project" value="TreeGrafter"/>
</dbReference>
<dbReference type="EMBL" id="BSXN01002915">
    <property type="protein sequence ID" value="GME78017.1"/>
    <property type="molecule type" value="Genomic_DNA"/>
</dbReference>
<keyword evidence="3 6" id="KW-1133">Transmembrane helix</keyword>
<reference evidence="8" key="1">
    <citation type="submission" date="2023-04" db="EMBL/GenBank/DDBJ databases">
        <title>Candida boidinii NBRC 10035.</title>
        <authorList>
            <person name="Ichikawa N."/>
            <person name="Sato H."/>
            <person name="Tonouchi N."/>
        </authorList>
    </citation>
    <scope>NUCLEOTIDE SEQUENCE</scope>
    <source>
        <strain evidence="8">NBRC 10035</strain>
    </source>
</reference>
<sequence length="186" mass="21206">MTLGLMSRPLLIVLGQIPQAVLSGLFWIMAITALNENEIVNRLRYLLTDKDSITNGILQYPEYYDKIDKKWFTLFVIFELIAFGFEFGITLTKGAVGFPGVLFFFMIFAIFFPKIFPKDQLDLLDSPAVEELILRNLKVEPTLKKRSDEADEDGEDDESYSGEDLELCETNSHLTNRCRQSGSMSI</sequence>
<proteinExistence type="predicted"/>
<name>A0A9W6T4S0_CANBO</name>
<dbReference type="InterPro" id="IPR011531">
    <property type="entry name" value="HCO3_transpt-like_TM_dom"/>
</dbReference>
<dbReference type="GO" id="GO:0006820">
    <property type="term" value="P:monoatomic anion transport"/>
    <property type="evidence" value="ECO:0007669"/>
    <property type="project" value="InterPro"/>
</dbReference>
<dbReference type="Pfam" id="PF00955">
    <property type="entry name" value="HCO3_cotransp"/>
    <property type="match status" value="1"/>
</dbReference>
<dbReference type="InterPro" id="IPR003020">
    <property type="entry name" value="HCO3_transpt_euk"/>
</dbReference>
<evidence type="ECO:0000256" key="3">
    <source>
        <dbReference type="ARBA" id="ARBA00022989"/>
    </source>
</evidence>
<evidence type="ECO:0000256" key="1">
    <source>
        <dbReference type="ARBA" id="ARBA00004141"/>
    </source>
</evidence>
<evidence type="ECO:0000313" key="9">
    <source>
        <dbReference type="Proteomes" id="UP001165120"/>
    </source>
</evidence>
<feature type="region of interest" description="Disordered" evidence="5">
    <location>
        <begin position="145"/>
        <end position="167"/>
    </location>
</feature>
<keyword evidence="4 6" id="KW-0472">Membrane</keyword>
<keyword evidence="9" id="KW-1185">Reference proteome</keyword>
<feature type="transmembrane region" description="Helical" evidence="6">
    <location>
        <begin position="12"/>
        <end position="34"/>
    </location>
</feature>
<comment type="subcellular location">
    <subcellularLocation>
        <location evidence="1">Membrane</location>
        <topology evidence="1">Multi-pass membrane protein</topology>
    </subcellularLocation>
</comment>